<keyword evidence="6" id="KW-1185">Reference proteome</keyword>
<feature type="signal peptide" evidence="2">
    <location>
        <begin position="1"/>
        <end position="19"/>
    </location>
</feature>
<proteinExistence type="inferred from homology"/>
<reference evidence="6" key="1">
    <citation type="journal article" date="2019" name="Int. J. Syst. Evol. Microbiol.">
        <title>The Global Catalogue of Microorganisms (GCM) 10K type strain sequencing project: providing services to taxonomists for standard genome sequencing and annotation.</title>
        <authorList>
            <consortium name="The Broad Institute Genomics Platform"/>
            <consortium name="The Broad Institute Genome Sequencing Center for Infectious Disease"/>
            <person name="Wu L."/>
            <person name="Ma J."/>
        </authorList>
    </citation>
    <scope>NUCLEOTIDE SEQUENCE [LARGE SCALE GENOMIC DNA]</scope>
    <source>
        <strain evidence="6">KACC 12649</strain>
    </source>
</reference>
<dbReference type="InterPro" id="IPR007863">
    <property type="entry name" value="Peptidase_M16_C"/>
</dbReference>
<dbReference type="Gene3D" id="3.30.830.10">
    <property type="entry name" value="Metalloenzyme, LuxS/M16 peptidase-like"/>
    <property type="match status" value="4"/>
</dbReference>
<feature type="domain" description="Peptidase M16 N-terminal" evidence="3">
    <location>
        <begin position="59"/>
        <end position="216"/>
    </location>
</feature>
<dbReference type="SUPFAM" id="SSF63411">
    <property type="entry name" value="LuxS/MPP-like metallohydrolase"/>
    <property type="match status" value="4"/>
</dbReference>
<feature type="domain" description="Peptidase M16 C-terminal" evidence="4">
    <location>
        <begin position="225"/>
        <end position="400"/>
    </location>
</feature>
<feature type="domain" description="Peptidase M16 C-terminal" evidence="4">
    <location>
        <begin position="681"/>
        <end position="858"/>
    </location>
</feature>
<organism evidence="5 6">
    <name type="scientific">Massilia niabensis</name>
    <dbReference type="NCBI Taxonomy" id="544910"/>
    <lineage>
        <taxon>Bacteria</taxon>
        <taxon>Pseudomonadati</taxon>
        <taxon>Pseudomonadota</taxon>
        <taxon>Betaproteobacteria</taxon>
        <taxon>Burkholderiales</taxon>
        <taxon>Oxalobacteraceae</taxon>
        <taxon>Telluria group</taxon>
        <taxon>Massilia</taxon>
    </lineage>
</organism>
<evidence type="ECO:0000259" key="4">
    <source>
        <dbReference type="Pfam" id="PF05193"/>
    </source>
</evidence>
<dbReference type="Pfam" id="PF00675">
    <property type="entry name" value="Peptidase_M16"/>
    <property type="match status" value="1"/>
</dbReference>
<evidence type="ECO:0000256" key="1">
    <source>
        <dbReference type="ARBA" id="ARBA00007261"/>
    </source>
</evidence>
<dbReference type="Pfam" id="PF05193">
    <property type="entry name" value="Peptidase_M16_C"/>
    <property type="match status" value="2"/>
</dbReference>
<dbReference type="PANTHER" id="PTHR11851:SF49">
    <property type="entry name" value="MITOCHONDRIAL-PROCESSING PEPTIDASE SUBUNIT ALPHA"/>
    <property type="match status" value="1"/>
</dbReference>
<dbReference type="InterPro" id="IPR011765">
    <property type="entry name" value="Pept_M16_N"/>
</dbReference>
<name>A0ABW0L1N8_9BURK</name>
<evidence type="ECO:0000313" key="6">
    <source>
        <dbReference type="Proteomes" id="UP001596050"/>
    </source>
</evidence>
<evidence type="ECO:0000259" key="3">
    <source>
        <dbReference type="Pfam" id="PF00675"/>
    </source>
</evidence>
<comment type="caution">
    <text evidence="5">The sequence shown here is derived from an EMBL/GenBank/DDBJ whole genome shotgun (WGS) entry which is preliminary data.</text>
</comment>
<evidence type="ECO:0000256" key="2">
    <source>
        <dbReference type="SAM" id="SignalP"/>
    </source>
</evidence>
<protein>
    <submittedName>
        <fullName evidence="5">M16 family metallopeptidase</fullName>
    </submittedName>
</protein>
<keyword evidence="2" id="KW-0732">Signal</keyword>
<gene>
    <name evidence="5" type="ORF">ACFPN5_02555</name>
</gene>
<dbReference type="PANTHER" id="PTHR11851">
    <property type="entry name" value="METALLOPROTEASE"/>
    <property type="match status" value="1"/>
</dbReference>
<dbReference type="InterPro" id="IPR011249">
    <property type="entry name" value="Metalloenz_LuxS/M16"/>
</dbReference>
<dbReference type="Proteomes" id="UP001596050">
    <property type="component" value="Unassembled WGS sequence"/>
</dbReference>
<evidence type="ECO:0000313" key="5">
    <source>
        <dbReference type="EMBL" id="MFC5458692.1"/>
    </source>
</evidence>
<comment type="similarity">
    <text evidence="1">Belongs to the peptidase M16 family.</text>
</comment>
<dbReference type="InterPro" id="IPR050361">
    <property type="entry name" value="MPP/UQCRC_Complex"/>
</dbReference>
<sequence>MKILVALMVGAGILSPVFAAGPAATAKPVAARSGAQKAPAKVTSVEGITEYRLANGLRVLLFPDASKPTLTTNMVYMVGSRHENYGETGMAHLLEHLLFKPTGNFGVKKGTQSPVEVLNGLGADFNGTTWYDRTNYYATFPANDDNLRTMLALEADRMVNAPISQDDLWNTKTNKGEMTVVRNEFEIGESDPIGVTTERLQAVAYDWHNYGKSTIGARSDIEQVNIPRLRAFYKHYYQPDNAVLIVAGRFDEAKVLAQVNNLFGKIPKPSRVIQPTYTLEPVQDGERSVVVRRSGGTQFVGAGYHVAPSGHPDAAALQVLGRVLTDAPSGRLHKALVETKLATRLDYSAVSNLEPGYRIFGAVVPTGQPLAPTQDALLKVLEDLKSHPVTEEEVARARQAIAKNVELAMNDSARLTIALTESMAAGDWRLFFVNRDQVEKTDVKAVQAAAEKYLKASNRTLGVFVPTDTPDRAIVPGAADIAAVVKDYRGRAVVAQGEVFDPSPANIESRTQRFNLANGLKGALLPKKTKGNVVTASIRLRFGTEEALRNKATTGSFTAGLLSYGTQQKSRQQLKDTFDKLKAQTRISGGAESLTASVTTTRENLPAVMDLVAEMLQKPAFAATEFGEFQRANINATEQAIPEPNPQASVALNRLLDTTPDGHVKHVMTLQEQLAAQKATTPEDVKAFHAAFYGAGNATFAAVGDFDPAALKAQVERLYGTWRAQQNYVRVPSAVKPVAGQKVALETPDKASSLMLAVHPVPLKDDAKAYPALVMANYMLGGGALRSRLADRIRQKEGLSYGVGSQLSVPTRDPAGVWMAYAMSAPQNTAKVEAVLREELQRAVSEGFTEAELLEAKKGWLQGEEVSRTSDEALAGALSEYLSLDRTMAFDGAVEDQVRKLTLAQVNEAMREFIKPAGISIVAAGDFAKAAKEVGGGAK</sequence>
<dbReference type="EMBL" id="JBHSMU010000003">
    <property type="protein sequence ID" value="MFC5458692.1"/>
    <property type="molecule type" value="Genomic_DNA"/>
</dbReference>
<feature type="chain" id="PRO_5045574457" evidence="2">
    <location>
        <begin position="20"/>
        <end position="939"/>
    </location>
</feature>
<accession>A0ABW0L1N8</accession>
<dbReference type="RefSeq" id="WP_379779764.1">
    <property type="nucleotide sequence ID" value="NZ_JBHSMU010000003.1"/>
</dbReference>